<name>A0A4Y2KTC1_ARAVE</name>
<protein>
    <submittedName>
        <fullName evidence="2">Uncharacterized protein</fullName>
    </submittedName>
</protein>
<keyword evidence="1" id="KW-0175">Coiled coil</keyword>
<dbReference type="AlphaFoldDB" id="A0A4Y2KTC1"/>
<dbReference type="OrthoDB" id="6141723at2759"/>
<dbReference type="InterPro" id="IPR051055">
    <property type="entry name" value="PIF1_helicase"/>
</dbReference>
<evidence type="ECO:0000313" key="3">
    <source>
        <dbReference type="Proteomes" id="UP000499080"/>
    </source>
</evidence>
<evidence type="ECO:0000256" key="1">
    <source>
        <dbReference type="SAM" id="Coils"/>
    </source>
</evidence>
<gene>
    <name evidence="2" type="ORF">AVEN_116397_1</name>
</gene>
<comment type="caution">
    <text evidence="2">The sequence shown here is derived from an EMBL/GenBank/DDBJ whole genome shotgun (WGS) entry which is preliminary data.</text>
</comment>
<dbReference type="EMBL" id="BGPR01004951">
    <property type="protein sequence ID" value="GBN05270.1"/>
    <property type="molecule type" value="Genomic_DNA"/>
</dbReference>
<reference evidence="2 3" key="1">
    <citation type="journal article" date="2019" name="Sci. Rep.">
        <title>Orb-weaving spider Araneus ventricosus genome elucidates the spidroin gene catalogue.</title>
        <authorList>
            <person name="Kono N."/>
            <person name="Nakamura H."/>
            <person name="Ohtoshi R."/>
            <person name="Moran D.A.P."/>
            <person name="Shinohara A."/>
            <person name="Yoshida Y."/>
            <person name="Fujiwara M."/>
            <person name="Mori M."/>
            <person name="Tomita M."/>
            <person name="Arakawa K."/>
        </authorList>
    </citation>
    <scope>NUCLEOTIDE SEQUENCE [LARGE SCALE GENOMIC DNA]</scope>
</reference>
<organism evidence="2 3">
    <name type="scientific">Araneus ventricosus</name>
    <name type="common">Orbweaver spider</name>
    <name type="synonym">Epeira ventricosa</name>
    <dbReference type="NCBI Taxonomy" id="182803"/>
    <lineage>
        <taxon>Eukaryota</taxon>
        <taxon>Metazoa</taxon>
        <taxon>Ecdysozoa</taxon>
        <taxon>Arthropoda</taxon>
        <taxon>Chelicerata</taxon>
        <taxon>Arachnida</taxon>
        <taxon>Araneae</taxon>
        <taxon>Araneomorphae</taxon>
        <taxon>Entelegynae</taxon>
        <taxon>Araneoidea</taxon>
        <taxon>Araneidae</taxon>
        <taxon>Araneus</taxon>
    </lineage>
</organism>
<evidence type="ECO:0000313" key="2">
    <source>
        <dbReference type="EMBL" id="GBN05270.1"/>
    </source>
</evidence>
<keyword evidence="3" id="KW-1185">Reference proteome</keyword>
<proteinExistence type="predicted"/>
<sequence>MINFYNSELLMLHEASMDLQFITDMYTCATYVLNYLNKSNSGMCKLLREAASEIRQRNRSIKDQLRMLANTFLNAIEFSAQEAVYYYMLSFPLSNCSRQFTFINSNAPLKLVTTMKSKKELEKLPPMSTDIYVKNIINDYYPMRPTALENLCLADFVTWYEFSKTLKRPGARKEDRNDSFAVNSDDEIGEFQSTYFELIDKSGYVRKRGRAKIIRFVNYDEYHEEYARENVMLFLHRRDEVRMMESAEHTLKENLDSLKENRAKYSIKKTF</sequence>
<accession>A0A4Y2KTC1</accession>
<dbReference type="PANTHER" id="PTHR47642">
    <property type="entry name" value="ATP-DEPENDENT DNA HELICASE"/>
    <property type="match status" value="1"/>
</dbReference>
<dbReference type="Proteomes" id="UP000499080">
    <property type="component" value="Unassembled WGS sequence"/>
</dbReference>
<feature type="coiled-coil region" evidence="1">
    <location>
        <begin position="241"/>
        <end position="268"/>
    </location>
</feature>
<dbReference type="PANTHER" id="PTHR47642:SF8">
    <property type="entry name" value="ATP-DEPENDENT DNA HELICASE"/>
    <property type="match status" value="1"/>
</dbReference>